<comment type="similarity">
    <text evidence="4 19">In the C-terminal section; belongs to the NnrD/CARKD family.</text>
</comment>
<dbReference type="EC" id="5.1.99.6" evidence="19"/>
<dbReference type="NCBIfam" id="TIGR00196">
    <property type="entry name" value="yjeF_cterm"/>
    <property type="match status" value="1"/>
</dbReference>
<keyword evidence="11 18" id="KW-0413">Isomerase</keyword>
<feature type="binding site" evidence="17">
    <location>
        <begin position="377"/>
        <end position="381"/>
    </location>
    <ligand>
        <name>AMP</name>
        <dbReference type="ChEBI" id="CHEBI:456215"/>
    </ligand>
</feature>
<dbReference type="RefSeq" id="WP_394381871.1">
    <property type="nucleotide sequence ID" value="NZ_JBIGIB010000001.1"/>
</dbReference>
<feature type="domain" description="YjeF N-terminal" evidence="21">
    <location>
        <begin position="19"/>
        <end position="197"/>
    </location>
</feature>
<dbReference type="PROSITE" id="PS01050">
    <property type="entry name" value="YJEF_C_2"/>
    <property type="match status" value="1"/>
</dbReference>
<comment type="catalytic activity">
    <reaction evidence="16 17 19">
        <text>(6S)-NADPHX + ADP = AMP + phosphate + NADPH + H(+)</text>
        <dbReference type="Rhea" id="RHEA:32235"/>
        <dbReference type="ChEBI" id="CHEBI:15378"/>
        <dbReference type="ChEBI" id="CHEBI:43474"/>
        <dbReference type="ChEBI" id="CHEBI:57783"/>
        <dbReference type="ChEBI" id="CHEBI:64076"/>
        <dbReference type="ChEBI" id="CHEBI:456215"/>
        <dbReference type="ChEBI" id="CHEBI:456216"/>
        <dbReference type="EC" id="4.2.1.136"/>
    </reaction>
</comment>
<accession>A0ABW7GVF6</accession>
<evidence type="ECO:0000259" key="20">
    <source>
        <dbReference type="PROSITE" id="PS51383"/>
    </source>
</evidence>
<dbReference type="Proteomes" id="UP001606303">
    <property type="component" value="Unassembled WGS sequence"/>
</dbReference>
<feature type="binding site" evidence="18">
    <location>
        <position position="134"/>
    </location>
    <ligand>
        <name>K(+)</name>
        <dbReference type="ChEBI" id="CHEBI:29103"/>
    </ligand>
</feature>
<dbReference type="CDD" id="cd01171">
    <property type="entry name" value="YXKO-related"/>
    <property type="match status" value="1"/>
</dbReference>
<comment type="catalytic activity">
    <reaction evidence="2 18 19">
        <text>(6R)-NADPHX = (6S)-NADPHX</text>
        <dbReference type="Rhea" id="RHEA:32227"/>
        <dbReference type="ChEBI" id="CHEBI:64076"/>
        <dbReference type="ChEBI" id="CHEBI:64077"/>
        <dbReference type="EC" id="5.1.99.6"/>
    </reaction>
</comment>
<comment type="caution">
    <text evidence="18">Lacks conserved residue(s) required for the propagation of feature annotation.</text>
</comment>
<proteinExistence type="inferred from homology"/>
<keyword evidence="12 17" id="KW-0456">Lyase</keyword>
<dbReference type="PIRSF" id="PIRSF017184">
    <property type="entry name" value="Nnr"/>
    <property type="match status" value="1"/>
</dbReference>
<feature type="binding site" evidence="18">
    <location>
        <begin position="63"/>
        <end position="67"/>
    </location>
    <ligand>
        <name>(6S)-NADPHX</name>
        <dbReference type="ChEBI" id="CHEBI:64076"/>
    </ligand>
</feature>
<dbReference type="InterPro" id="IPR004443">
    <property type="entry name" value="YjeF_N_dom"/>
</dbReference>
<comment type="catalytic activity">
    <reaction evidence="15 17 19">
        <text>(6S)-NADHX + ADP = AMP + phosphate + NADH + H(+)</text>
        <dbReference type="Rhea" id="RHEA:32223"/>
        <dbReference type="ChEBI" id="CHEBI:15378"/>
        <dbReference type="ChEBI" id="CHEBI:43474"/>
        <dbReference type="ChEBI" id="CHEBI:57945"/>
        <dbReference type="ChEBI" id="CHEBI:64074"/>
        <dbReference type="ChEBI" id="CHEBI:456215"/>
        <dbReference type="ChEBI" id="CHEBI:456216"/>
        <dbReference type="EC" id="4.2.1.136"/>
    </reaction>
</comment>
<evidence type="ECO:0000256" key="8">
    <source>
        <dbReference type="ARBA" id="ARBA00022857"/>
    </source>
</evidence>
<comment type="catalytic activity">
    <reaction evidence="1 18 19">
        <text>(6R)-NADHX = (6S)-NADHX</text>
        <dbReference type="Rhea" id="RHEA:32215"/>
        <dbReference type="ChEBI" id="CHEBI:64074"/>
        <dbReference type="ChEBI" id="CHEBI:64075"/>
        <dbReference type="EC" id="5.1.99.6"/>
    </reaction>
</comment>
<keyword evidence="5 18" id="KW-0479">Metal-binding</keyword>
<dbReference type="HAMAP" id="MF_01966">
    <property type="entry name" value="NADHX_epimerase"/>
    <property type="match status" value="1"/>
</dbReference>
<dbReference type="SUPFAM" id="SSF64153">
    <property type="entry name" value="YjeF N-terminal domain-like"/>
    <property type="match status" value="1"/>
</dbReference>
<protein>
    <recommendedName>
        <fullName evidence="19">Bifunctional NAD(P)H-hydrate repair enzyme</fullName>
    </recommendedName>
    <alternativeName>
        <fullName evidence="19">Nicotinamide nucleotide repair protein</fullName>
    </alternativeName>
    <domain>
        <recommendedName>
            <fullName evidence="19">ADP-dependent (S)-NAD(P)H-hydrate dehydratase</fullName>
            <ecNumber evidence="19">4.2.1.136</ecNumber>
        </recommendedName>
        <alternativeName>
            <fullName evidence="19">ADP-dependent NAD(P)HX dehydratase</fullName>
        </alternativeName>
    </domain>
    <domain>
        <recommendedName>
            <fullName evidence="19">NAD(P)H-hydrate epimerase</fullName>
            <ecNumber evidence="19">5.1.99.6</ecNumber>
        </recommendedName>
    </domain>
</protein>
<sequence>MRPLLPTTRPWPLFDTAATRRIEVAALAATPDLMARAGHAVAKLALALRRGDGPVWLACGRGNNGGDGRIAADVLAAHGIPTHAALQPPASPPSLVVDALFGIGLNRPLDAASAAVIEAMNACSAPILAVDVPSGLLADTGQPAGTIAGLAADGVAVRATHTLSLLTLKPGLFTGEGRALAGRIWFDHLGVTPAEAPTAWLSAPQALPASLASHHKGSHGQVLVVGGAAGMQGAARLAARAALHAGAGRVYVDLLAPNDGGPADAGQPELMCGSLAECPLAVGVIGCGGGPEIAARLPALLSALPRAVLDADALNAIAASAPLQAAVASRAPGTTVITPHPLEAARLLQITVQAVQQDRLAAAQTLARQLRCTVLLKGSGSVIASPGETPTVISTGGPALGTAGSGDVLAGWLGGWCARHAAMPLHTLACAAAHAHGAAGEVNHVLPAGELIAPMTRLL</sequence>
<keyword evidence="8 17" id="KW-0521">NADP</keyword>
<name>A0ABW7GVF6_9BURK</name>
<dbReference type="InterPro" id="IPR036652">
    <property type="entry name" value="YjeF_N_dom_sf"/>
</dbReference>
<comment type="cofactor">
    <cofactor evidence="18 19">
        <name>K(+)</name>
        <dbReference type="ChEBI" id="CHEBI:29103"/>
    </cofactor>
    <text evidence="18 19">Binds 1 potassium ion per subunit.</text>
</comment>
<evidence type="ECO:0000256" key="13">
    <source>
        <dbReference type="ARBA" id="ARBA00023268"/>
    </source>
</evidence>
<dbReference type="SUPFAM" id="SSF53613">
    <property type="entry name" value="Ribokinase-like"/>
    <property type="match status" value="1"/>
</dbReference>
<evidence type="ECO:0000256" key="10">
    <source>
        <dbReference type="ARBA" id="ARBA00023027"/>
    </source>
</evidence>
<evidence type="ECO:0000256" key="9">
    <source>
        <dbReference type="ARBA" id="ARBA00022958"/>
    </source>
</evidence>
<evidence type="ECO:0000256" key="11">
    <source>
        <dbReference type="ARBA" id="ARBA00023235"/>
    </source>
</evidence>
<reference evidence="22 23" key="1">
    <citation type="submission" date="2024-08" db="EMBL/GenBank/DDBJ databases">
        <authorList>
            <person name="Lu H."/>
        </authorList>
    </citation>
    <scope>NUCLEOTIDE SEQUENCE [LARGE SCALE GENOMIC DNA]</scope>
    <source>
        <strain evidence="22 23">BYS87W</strain>
    </source>
</reference>
<feature type="binding site" evidence="18">
    <location>
        <position position="64"/>
    </location>
    <ligand>
        <name>K(+)</name>
        <dbReference type="ChEBI" id="CHEBI:29103"/>
    </ligand>
</feature>
<evidence type="ECO:0000256" key="16">
    <source>
        <dbReference type="ARBA" id="ARBA00049209"/>
    </source>
</evidence>
<dbReference type="PANTHER" id="PTHR12592">
    <property type="entry name" value="ATP-DEPENDENT (S)-NAD(P)H-HYDRATE DEHYDRATASE FAMILY MEMBER"/>
    <property type="match status" value="1"/>
</dbReference>
<dbReference type="EMBL" id="JBIGIB010000001">
    <property type="protein sequence ID" value="MFG6465920.1"/>
    <property type="molecule type" value="Genomic_DNA"/>
</dbReference>
<comment type="similarity">
    <text evidence="18">Belongs to the NnrE/AIBP family.</text>
</comment>
<evidence type="ECO:0000256" key="15">
    <source>
        <dbReference type="ARBA" id="ARBA00048238"/>
    </source>
</evidence>
<evidence type="ECO:0000256" key="2">
    <source>
        <dbReference type="ARBA" id="ARBA00000909"/>
    </source>
</evidence>
<dbReference type="Gene3D" id="3.40.1190.20">
    <property type="match status" value="1"/>
</dbReference>
<evidence type="ECO:0000256" key="7">
    <source>
        <dbReference type="ARBA" id="ARBA00022840"/>
    </source>
</evidence>
<evidence type="ECO:0000256" key="12">
    <source>
        <dbReference type="ARBA" id="ARBA00023239"/>
    </source>
</evidence>
<feature type="binding site" evidence="17">
    <location>
        <position position="288"/>
    </location>
    <ligand>
        <name>(6S)-NADPHX</name>
        <dbReference type="ChEBI" id="CHEBI:64076"/>
    </ligand>
</feature>
<feature type="binding site" evidence="17">
    <location>
        <position position="407"/>
    </location>
    <ligand>
        <name>(6S)-NADPHX</name>
        <dbReference type="ChEBI" id="CHEBI:64076"/>
    </ligand>
</feature>
<feature type="binding site" evidence="18">
    <location>
        <position position="131"/>
    </location>
    <ligand>
        <name>(6S)-NADPHX</name>
        <dbReference type="ChEBI" id="CHEBI:64076"/>
    </ligand>
</feature>
<dbReference type="InterPro" id="IPR017953">
    <property type="entry name" value="Carbohydrate_kinase_pred_CS"/>
</dbReference>
<comment type="similarity">
    <text evidence="17">Belongs to the NnrD/CARKD family.</text>
</comment>
<comment type="cofactor">
    <cofactor evidence="17">
        <name>Mg(2+)</name>
        <dbReference type="ChEBI" id="CHEBI:18420"/>
    </cofactor>
</comment>
<gene>
    <name evidence="17" type="primary">nnrD</name>
    <name evidence="18" type="synonym">nnrE</name>
    <name evidence="22" type="ORF">ACG01O_04810</name>
</gene>
<dbReference type="PROSITE" id="PS51385">
    <property type="entry name" value="YJEF_N"/>
    <property type="match status" value="1"/>
</dbReference>
<evidence type="ECO:0000256" key="1">
    <source>
        <dbReference type="ARBA" id="ARBA00000013"/>
    </source>
</evidence>
<feature type="binding site" evidence="17">
    <location>
        <position position="340"/>
    </location>
    <ligand>
        <name>(6S)-NADPHX</name>
        <dbReference type="ChEBI" id="CHEBI:64076"/>
    </ligand>
</feature>
<evidence type="ECO:0000256" key="17">
    <source>
        <dbReference type="HAMAP-Rule" id="MF_01965"/>
    </source>
</evidence>
<dbReference type="InterPro" id="IPR029056">
    <property type="entry name" value="Ribokinase-like"/>
</dbReference>
<keyword evidence="6 17" id="KW-0547">Nucleotide-binding</keyword>
<comment type="caution">
    <text evidence="22">The sequence shown here is derived from an EMBL/GenBank/DDBJ whole genome shotgun (WGS) entry which is preliminary data.</text>
</comment>
<evidence type="ECO:0000256" key="19">
    <source>
        <dbReference type="PIRNR" id="PIRNR017184"/>
    </source>
</evidence>
<keyword evidence="13" id="KW-0511">Multifunctional enzyme</keyword>
<dbReference type="PANTHER" id="PTHR12592:SF0">
    <property type="entry name" value="ATP-DEPENDENT (S)-NAD(P)H-HYDRATE DEHYDRATASE"/>
    <property type="match status" value="1"/>
</dbReference>
<dbReference type="InterPro" id="IPR000631">
    <property type="entry name" value="CARKD"/>
</dbReference>
<keyword evidence="9 18" id="KW-0630">Potassium</keyword>
<feature type="binding site" evidence="18">
    <location>
        <begin position="102"/>
        <end position="108"/>
    </location>
    <ligand>
        <name>(6S)-NADPHX</name>
        <dbReference type="ChEBI" id="CHEBI:64076"/>
    </ligand>
</feature>
<dbReference type="EC" id="4.2.1.136" evidence="19"/>
<comment type="similarity">
    <text evidence="3 19">In the N-terminal section; belongs to the NnrE/AIBP family.</text>
</comment>
<feature type="binding site" evidence="17">
    <location>
        <position position="406"/>
    </location>
    <ligand>
        <name>AMP</name>
        <dbReference type="ChEBI" id="CHEBI:456215"/>
    </ligand>
</feature>
<dbReference type="PROSITE" id="PS51383">
    <property type="entry name" value="YJEF_C_3"/>
    <property type="match status" value="1"/>
</dbReference>
<comment type="function">
    <text evidence="14 19">Bifunctional enzyme that catalyzes the epimerization of the S- and R-forms of NAD(P)HX and the dehydration of the S-form of NAD(P)HX at the expense of ADP, which is converted to AMP. This allows the repair of both epimers of NAD(P)HX, a damaged form of NAD(P)H that is a result of enzymatic or heat-dependent hydration.</text>
</comment>
<evidence type="ECO:0000256" key="4">
    <source>
        <dbReference type="ARBA" id="ARBA00009524"/>
    </source>
</evidence>
<organism evidence="22 23">
    <name type="scientific">Pelomonas baiyunensis</name>
    <dbReference type="NCBI Taxonomy" id="3299026"/>
    <lineage>
        <taxon>Bacteria</taxon>
        <taxon>Pseudomonadati</taxon>
        <taxon>Pseudomonadota</taxon>
        <taxon>Betaproteobacteria</taxon>
        <taxon>Burkholderiales</taxon>
        <taxon>Sphaerotilaceae</taxon>
        <taxon>Roseateles</taxon>
    </lineage>
</organism>
<evidence type="ECO:0000256" key="3">
    <source>
        <dbReference type="ARBA" id="ARBA00006001"/>
    </source>
</evidence>
<keyword evidence="7 17" id="KW-0067">ATP-binding</keyword>
<dbReference type="HAMAP" id="MF_01965">
    <property type="entry name" value="NADHX_dehydratase"/>
    <property type="match status" value="1"/>
</dbReference>
<evidence type="ECO:0000256" key="6">
    <source>
        <dbReference type="ARBA" id="ARBA00022741"/>
    </source>
</evidence>
<feature type="domain" description="YjeF C-terminal" evidence="20">
    <location>
        <begin position="199"/>
        <end position="459"/>
    </location>
</feature>
<dbReference type="Pfam" id="PF03853">
    <property type="entry name" value="YjeF_N"/>
    <property type="match status" value="2"/>
</dbReference>
<dbReference type="Gene3D" id="3.40.50.10260">
    <property type="entry name" value="YjeF N-terminal domain"/>
    <property type="match status" value="2"/>
</dbReference>
<keyword evidence="10 17" id="KW-0520">NAD</keyword>
<feature type="binding site" evidence="18">
    <location>
        <position position="98"/>
    </location>
    <ligand>
        <name>K(+)</name>
        <dbReference type="ChEBI" id="CHEBI:29103"/>
    </ligand>
</feature>
<feature type="binding site" evidence="17">
    <location>
        <position position="234"/>
    </location>
    <ligand>
        <name>(6S)-NADPHX</name>
        <dbReference type="ChEBI" id="CHEBI:64076"/>
    </ligand>
</feature>
<comment type="function">
    <text evidence="17">Catalyzes the dehydration of the S-form of NAD(P)HX at the expense of ADP, which is converted to AMP. Together with NAD(P)HX epimerase, which catalyzes the epimerization of the S- and R-forms, the enzyme allows the repair of both epimers of NAD(P)HX, a damaged form of NAD(P)H that is a result of enzymatic or heat-dependent hydration.</text>
</comment>
<dbReference type="InterPro" id="IPR030677">
    <property type="entry name" value="Nnr"/>
</dbReference>
<evidence type="ECO:0000256" key="18">
    <source>
        <dbReference type="HAMAP-Rule" id="MF_01966"/>
    </source>
</evidence>
<comment type="subunit">
    <text evidence="17">Homotetramer.</text>
</comment>
<keyword evidence="23" id="KW-1185">Reference proteome</keyword>
<dbReference type="Pfam" id="PF01256">
    <property type="entry name" value="Carb_kinase"/>
    <property type="match status" value="1"/>
</dbReference>
<evidence type="ECO:0000256" key="5">
    <source>
        <dbReference type="ARBA" id="ARBA00022723"/>
    </source>
</evidence>
<evidence type="ECO:0000313" key="22">
    <source>
        <dbReference type="EMBL" id="MFG6465920.1"/>
    </source>
</evidence>
<evidence type="ECO:0000256" key="14">
    <source>
        <dbReference type="ARBA" id="ARBA00025153"/>
    </source>
</evidence>
<evidence type="ECO:0000313" key="23">
    <source>
        <dbReference type="Proteomes" id="UP001606303"/>
    </source>
</evidence>
<comment type="function">
    <text evidence="18">Catalyzes the epimerization of the S- and R-forms of NAD(P)HX, a damaged form of NAD(P)H that is a result of enzymatic or heat-dependent hydration. This is a prerequisite for the S-specific NAD(P)H-hydrate dehydratase to allow the repair of both epimers of NAD(P)HX.</text>
</comment>
<evidence type="ECO:0000259" key="21">
    <source>
        <dbReference type="PROSITE" id="PS51385"/>
    </source>
</evidence>